<keyword evidence="10" id="KW-0067">ATP-binding</keyword>
<organism evidence="14 15">
    <name type="scientific">Olea europaea subsp. europaea</name>
    <dbReference type="NCBI Taxonomy" id="158383"/>
    <lineage>
        <taxon>Eukaryota</taxon>
        <taxon>Viridiplantae</taxon>
        <taxon>Streptophyta</taxon>
        <taxon>Embryophyta</taxon>
        <taxon>Tracheophyta</taxon>
        <taxon>Spermatophyta</taxon>
        <taxon>Magnoliopsida</taxon>
        <taxon>eudicotyledons</taxon>
        <taxon>Gunneridae</taxon>
        <taxon>Pentapetalae</taxon>
        <taxon>asterids</taxon>
        <taxon>lamiids</taxon>
        <taxon>Lamiales</taxon>
        <taxon>Oleaceae</taxon>
        <taxon>Oleeae</taxon>
        <taxon>Olea</taxon>
    </lineage>
</organism>
<keyword evidence="15" id="KW-1185">Reference proteome</keyword>
<keyword evidence="6" id="KW-0381">Hypersensitive response</keyword>
<dbReference type="Gene3D" id="1.10.8.430">
    <property type="entry name" value="Helical domain of apoptotic protease-activating factors"/>
    <property type="match status" value="1"/>
</dbReference>
<feature type="domain" description="Disease resistance R13L4/SHOC-2-like LRR" evidence="13">
    <location>
        <begin position="449"/>
        <end position="713"/>
    </location>
</feature>
<keyword evidence="5" id="KW-0433">Leucine-rich repeat</keyword>
<dbReference type="InterPro" id="IPR044974">
    <property type="entry name" value="Disease_R_plants"/>
</dbReference>
<dbReference type="FunFam" id="1.10.10.10:FF:000322">
    <property type="entry name" value="Probable disease resistance protein At1g63360"/>
    <property type="match status" value="1"/>
</dbReference>
<dbReference type="SUPFAM" id="SSF52058">
    <property type="entry name" value="L domain-like"/>
    <property type="match status" value="1"/>
</dbReference>
<dbReference type="GO" id="GO:0043531">
    <property type="term" value="F:ADP binding"/>
    <property type="evidence" value="ECO:0007669"/>
    <property type="project" value="InterPro"/>
</dbReference>
<dbReference type="InterPro" id="IPR058922">
    <property type="entry name" value="WHD_DRP"/>
</dbReference>
<keyword evidence="7" id="KW-0677">Repeat</keyword>
<dbReference type="GO" id="GO:0009626">
    <property type="term" value="P:plant-type hypersensitive response"/>
    <property type="evidence" value="ECO:0007669"/>
    <property type="project" value="UniProtKB-KW"/>
</dbReference>
<dbReference type="Gene3D" id="3.80.10.10">
    <property type="entry name" value="Ribonuclease Inhibitor"/>
    <property type="match status" value="1"/>
</dbReference>
<evidence type="ECO:0000259" key="13">
    <source>
        <dbReference type="Pfam" id="PF23598"/>
    </source>
</evidence>
<proteinExistence type="inferred from homology"/>
<dbReference type="PANTHER" id="PTHR23155:SF1152">
    <property type="entry name" value="AAA+ ATPASE DOMAIN-CONTAINING PROTEIN"/>
    <property type="match status" value="1"/>
</dbReference>
<evidence type="ECO:0000256" key="10">
    <source>
        <dbReference type="ARBA" id="ARBA00022840"/>
    </source>
</evidence>
<gene>
    <name evidence="14" type="ORF">OLEA9_A060734</name>
</gene>
<evidence type="ECO:0000313" key="14">
    <source>
        <dbReference type="EMBL" id="CAA2990575.1"/>
    </source>
</evidence>
<comment type="caution">
    <text evidence="14">The sequence shown here is derived from an EMBL/GenBank/DDBJ whole genome shotgun (WGS) entry which is preliminary data.</text>
</comment>
<protein>
    <submittedName>
        <fullName evidence="14">Late blight resistance homolog R1A-10</fullName>
    </submittedName>
</protein>
<keyword evidence="8" id="KW-0547">Nucleotide-binding</keyword>
<keyword evidence="4" id="KW-0963">Cytoplasm</keyword>
<accession>A0A8S0SDR1</accession>
<evidence type="ECO:0000256" key="9">
    <source>
        <dbReference type="ARBA" id="ARBA00022821"/>
    </source>
</evidence>
<dbReference type="FunFam" id="3.40.50.300:FF:001091">
    <property type="entry name" value="Probable disease resistance protein At1g61300"/>
    <property type="match status" value="1"/>
</dbReference>
<feature type="non-terminal residue" evidence="14">
    <location>
        <position position="1"/>
    </location>
</feature>
<dbReference type="OrthoDB" id="646178at2759"/>
<evidence type="ECO:0000256" key="3">
    <source>
        <dbReference type="ARBA" id="ARBA00008894"/>
    </source>
</evidence>
<dbReference type="PANTHER" id="PTHR23155">
    <property type="entry name" value="DISEASE RESISTANCE PROTEIN RP"/>
    <property type="match status" value="1"/>
</dbReference>
<comment type="function">
    <text evidence="1">Confers resistance to late blight (Phytophthora infestans) races carrying the avirulence gene Avr1. Resistance proteins guard the plant against pathogens that contain an appropriate avirulence protein via an indirect interaction with this avirulence protein. That triggers a defense system including the hypersensitive response, which restricts the pathogen growth.</text>
</comment>
<evidence type="ECO:0000256" key="4">
    <source>
        <dbReference type="ARBA" id="ARBA00022490"/>
    </source>
</evidence>
<name>A0A8S0SDR1_OLEEU</name>
<dbReference type="AlphaFoldDB" id="A0A8S0SDR1"/>
<keyword evidence="9" id="KW-0611">Plant defense</keyword>
<dbReference type="PRINTS" id="PR00364">
    <property type="entry name" value="DISEASERSIST"/>
</dbReference>
<evidence type="ECO:0000256" key="8">
    <source>
        <dbReference type="ARBA" id="ARBA00022741"/>
    </source>
</evidence>
<dbReference type="InterPro" id="IPR042197">
    <property type="entry name" value="Apaf_helical"/>
</dbReference>
<dbReference type="EMBL" id="CACTIH010004327">
    <property type="protein sequence ID" value="CAA2990575.1"/>
    <property type="molecule type" value="Genomic_DNA"/>
</dbReference>
<reference evidence="14 15" key="1">
    <citation type="submission" date="2019-12" db="EMBL/GenBank/DDBJ databases">
        <authorList>
            <person name="Alioto T."/>
            <person name="Alioto T."/>
            <person name="Gomez Garrido J."/>
        </authorList>
    </citation>
    <scope>NUCLEOTIDE SEQUENCE [LARGE SCALE GENOMIC DNA]</scope>
</reference>
<evidence type="ECO:0000256" key="2">
    <source>
        <dbReference type="ARBA" id="ARBA00004496"/>
    </source>
</evidence>
<dbReference type="InterPro" id="IPR002182">
    <property type="entry name" value="NB-ARC"/>
</dbReference>
<dbReference type="Gene3D" id="1.10.10.10">
    <property type="entry name" value="Winged helix-like DNA-binding domain superfamily/Winged helix DNA-binding domain"/>
    <property type="match status" value="1"/>
</dbReference>
<evidence type="ECO:0000313" key="15">
    <source>
        <dbReference type="Proteomes" id="UP000594638"/>
    </source>
</evidence>
<evidence type="ECO:0000259" key="12">
    <source>
        <dbReference type="Pfam" id="PF23559"/>
    </source>
</evidence>
<evidence type="ECO:0000256" key="1">
    <source>
        <dbReference type="ARBA" id="ARBA00002074"/>
    </source>
</evidence>
<evidence type="ECO:0000256" key="7">
    <source>
        <dbReference type="ARBA" id="ARBA00022737"/>
    </source>
</evidence>
<comment type="similarity">
    <text evidence="3">Belongs to the disease resistance NB-LRR family.</text>
</comment>
<dbReference type="Gramene" id="OE9A060734T1">
    <property type="protein sequence ID" value="OE9A060734C1"/>
    <property type="gene ID" value="OE9A060734"/>
</dbReference>
<feature type="domain" description="Disease resistance protein winged helix" evidence="12">
    <location>
        <begin position="317"/>
        <end position="386"/>
    </location>
</feature>
<dbReference type="Pfam" id="PF23559">
    <property type="entry name" value="WHD_DRP"/>
    <property type="match status" value="1"/>
</dbReference>
<dbReference type="SUPFAM" id="SSF52540">
    <property type="entry name" value="P-loop containing nucleoside triphosphate hydrolases"/>
    <property type="match status" value="1"/>
</dbReference>
<dbReference type="GO" id="GO:0051607">
    <property type="term" value="P:defense response to virus"/>
    <property type="evidence" value="ECO:0007669"/>
    <property type="project" value="UniProtKB-ARBA"/>
</dbReference>
<dbReference type="GO" id="GO:0005737">
    <property type="term" value="C:cytoplasm"/>
    <property type="evidence" value="ECO:0007669"/>
    <property type="project" value="UniProtKB-SubCell"/>
</dbReference>
<dbReference type="Gene3D" id="3.40.50.300">
    <property type="entry name" value="P-loop containing nucleotide triphosphate hydrolases"/>
    <property type="match status" value="1"/>
</dbReference>
<dbReference type="GO" id="GO:0005524">
    <property type="term" value="F:ATP binding"/>
    <property type="evidence" value="ECO:0007669"/>
    <property type="project" value="UniProtKB-KW"/>
</dbReference>
<dbReference type="Pfam" id="PF00931">
    <property type="entry name" value="NB-ARC"/>
    <property type="match status" value="1"/>
</dbReference>
<comment type="subcellular location">
    <subcellularLocation>
        <location evidence="2">Cytoplasm</location>
    </subcellularLocation>
</comment>
<dbReference type="InterPro" id="IPR032675">
    <property type="entry name" value="LRR_dom_sf"/>
</dbReference>
<dbReference type="Proteomes" id="UP000594638">
    <property type="component" value="Unassembled WGS sequence"/>
</dbReference>
<dbReference type="InterPro" id="IPR027417">
    <property type="entry name" value="P-loop_NTPase"/>
</dbReference>
<feature type="domain" description="NB-ARC" evidence="11">
    <location>
        <begin position="65"/>
        <end position="233"/>
    </location>
</feature>
<evidence type="ECO:0000256" key="6">
    <source>
        <dbReference type="ARBA" id="ARBA00022667"/>
    </source>
</evidence>
<evidence type="ECO:0000259" key="11">
    <source>
        <dbReference type="Pfam" id="PF00931"/>
    </source>
</evidence>
<dbReference type="InterPro" id="IPR055414">
    <property type="entry name" value="LRR_R13L4/SHOC2-like"/>
</dbReference>
<dbReference type="Pfam" id="PF23598">
    <property type="entry name" value="LRR_14"/>
    <property type="match status" value="1"/>
</dbReference>
<dbReference type="InterPro" id="IPR036388">
    <property type="entry name" value="WH-like_DNA-bd_sf"/>
</dbReference>
<sequence length="724" mass="83480">MDLAISALLERIEIVKVKIKDYHIAVSLKLNRGIGSLKVAESLSEVSSSQNKSIPTVEEMIVGLEEMTTQIASKLLGGPNYRHIISIIGMGGLGKTTLAKKIYIHSNVRHHFDKLSWCVVSQTYKKRKLLIDILSSISNLSRDSQMEDEELAENLYKNLKGRRYLIVIDDLWDKEAWDDLKSLFPEDRNGSRVLFTSRLKDVALEISHVIIELPPLSPGESWNLLEQNLFKKERCPQELQDIGKQIATNCNGLPLSIIKISGVLSNMEKKESLWQQVAKSLRSFISQRADDYIPSLKLSYMHLPNHLKPCFLYLSAFQEDEEIPIRKILLLWTAEGLVEKKEHKSLEDVAEEYIMELINRSLLQVSRRRSDNGVKSFIIHDLILEMCCKMALEDKTYLFQHQFLISKHCHRLCMDQYDHLSEALSIRYDSDKIRIFSDRRLGTKLMPELRYLKIFFESSISRLQNLEFLRVELGNCKIPPYILNMPKLRHLHVGNSYSPAAFSEKCDTSQINSLQTLRHIDSSDSKDEEILRCSPNLRTLKCRCKFSGKYFPNLNFLSQLESLTLVGSRISSYSSMANLPGNIRISSYSSMANLPGNIKKLTLSRIGLPWENLSIIGTLPNLVILKLECEAFEGENWVTNDYEFQKLKFLKLREINGLKQWSSSYEHFPVFERLVLEFCKDLEMIPLEFSNILTLQKIEIRYCHKNVKKSALEICEEQRDCGNQ</sequence>
<evidence type="ECO:0000256" key="5">
    <source>
        <dbReference type="ARBA" id="ARBA00022614"/>
    </source>
</evidence>